<reference evidence="7" key="1">
    <citation type="journal article" date="2021" name="Nat. Commun.">
        <title>Genetic determinants of endophytism in the Arabidopsis root mycobiome.</title>
        <authorList>
            <person name="Mesny F."/>
            <person name="Miyauchi S."/>
            <person name="Thiergart T."/>
            <person name="Pickel B."/>
            <person name="Atanasova L."/>
            <person name="Karlsson M."/>
            <person name="Huettel B."/>
            <person name="Barry K.W."/>
            <person name="Haridas S."/>
            <person name="Chen C."/>
            <person name="Bauer D."/>
            <person name="Andreopoulos W."/>
            <person name="Pangilinan J."/>
            <person name="LaButti K."/>
            <person name="Riley R."/>
            <person name="Lipzen A."/>
            <person name="Clum A."/>
            <person name="Drula E."/>
            <person name="Henrissat B."/>
            <person name="Kohler A."/>
            <person name="Grigoriev I.V."/>
            <person name="Martin F.M."/>
            <person name="Hacquard S."/>
        </authorList>
    </citation>
    <scope>NUCLEOTIDE SEQUENCE</scope>
    <source>
        <strain evidence="7">MPI-CAGE-CH-0235</strain>
    </source>
</reference>
<keyword evidence="5" id="KW-0539">Nucleus</keyword>
<evidence type="ECO:0000256" key="3">
    <source>
        <dbReference type="ARBA" id="ARBA00023125"/>
    </source>
</evidence>
<dbReference type="CDD" id="cd00067">
    <property type="entry name" value="GAL4"/>
    <property type="match status" value="1"/>
</dbReference>
<keyword evidence="2" id="KW-0805">Transcription regulation</keyword>
<proteinExistence type="predicted"/>
<comment type="subcellular location">
    <subcellularLocation>
        <location evidence="1">Nucleus</location>
    </subcellularLocation>
</comment>
<organism evidence="7 8">
    <name type="scientific">Stachybotrys elegans</name>
    <dbReference type="NCBI Taxonomy" id="80388"/>
    <lineage>
        <taxon>Eukaryota</taxon>
        <taxon>Fungi</taxon>
        <taxon>Dikarya</taxon>
        <taxon>Ascomycota</taxon>
        <taxon>Pezizomycotina</taxon>
        <taxon>Sordariomycetes</taxon>
        <taxon>Hypocreomycetidae</taxon>
        <taxon>Hypocreales</taxon>
        <taxon>Stachybotryaceae</taxon>
        <taxon>Stachybotrys</taxon>
    </lineage>
</organism>
<dbReference type="AlphaFoldDB" id="A0A8K0T4J1"/>
<evidence type="ECO:0000256" key="4">
    <source>
        <dbReference type="ARBA" id="ARBA00023163"/>
    </source>
</evidence>
<dbReference type="PROSITE" id="PS50048">
    <property type="entry name" value="ZN2_CY6_FUNGAL_2"/>
    <property type="match status" value="1"/>
</dbReference>
<dbReference type="EMBL" id="JAGPNK010000002">
    <property type="protein sequence ID" value="KAH7326350.1"/>
    <property type="molecule type" value="Genomic_DNA"/>
</dbReference>
<dbReference type="PANTHER" id="PTHR31845">
    <property type="entry name" value="FINGER DOMAIN PROTEIN, PUTATIVE-RELATED"/>
    <property type="match status" value="1"/>
</dbReference>
<dbReference type="CDD" id="cd12148">
    <property type="entry name" value="fungal_TF_MHR"/>
    <property type="match status" value="1"/>
</dbReference>
<dbReference type="GO" id="GO:0000981">
    <property type="term" value="F:DNA-binding transcription factor activity, RNA polymerase II-specific"/>
    <property type="evidence" value="ECO:0007669"/>
    <property type="project" value="InterPro"/>
</dbReference>
<evidence type="ECO:0000256" key="5">
    <source>
        <dbReference type="ARBA" id="ARBA00023242"/>
    </source>
</evidence>
<dbReference type="SUPFAM" id="SSF57701">
    <property type="entry name" value="Zn2/Cys6 DNA-binding domain"/>
    <property type="match status" value="1"/>
</dbReference>
<dbReference type="GO" id="GO:0000976">
    <property type="term" value="F:transcription cis-regulatory region binding"/>
    <property type="evidence" value="ECO:0007669"/>
    <property type="project" value="TreeGrafter"/>
</dbReference>
<keyword evidence="3" id="KW-0238">DNA-binding</keyword>
<evidence type="ECO:0000313" key="8">
    <source>
        <dbReference type="Proteomes" id="UP000813444"/>
    </source>
</evidence>
<dbReference type="Gene3D" id="4.10.240.10">
    <property type="entry name" value="Zn(2)-C6 fungal-type DNA-binding domain"/>
    <property type="match status" value="1"/>
</dbReference>
<dbReference type="OrthoDB" id="5217604at2759"/>
<keyword evidence="8" id="KW-1185">Reference proteome</keyword>
<dbReference type="InterPro" id="IPR036864">
    <property type="entry name" value="Zn2-C6_fun-type_DNA-bd_sf"/>
</dbReference>
<dbReference type="InterPro" id="IPR001138">
    <property type="entry name" value="Zn2Cys6_DnaBD"/>
</dbReference>
<dbReference type="InterPro" id="IPR051089">
    <property type="entry name" value="prtT"/>
</dbReference>
<evidence type="ECO:0000256" key="1">
    <source>
        <dbReference type="ARBA" id="ARBA00004123"/>
    </source>
</evidence>
<evidence type="ECO:0000256" key="2">
    <source>
        <dbReference type="ARBA" id="ARBA00023015"/>
    </source>
</evidence>
<feature type="domain" description="Zn(2)-C6 fungal-type" evidence="6">
    <location>
        <begin position="20"/>
        <end position="55"/>
    </location>
</feature>
<dbReference type="GO" id="GO:0005634">
    <property type="term" value="C:nucleus"/>
    <property type="evidence" value="ECO:0007669"/>
    <property type="project" value="UniProtKB-SubCell"/>
</dbReference>
<dbReference type="Proteomes" id="UP000813444">
    <property type="component" value="Unassembled WGS sequence"/>
</dbReference>
<comment type="caution">
    <text evidence="7">The sequence shown here is derived from an EMBL/GenBank/DDBJ whole genome shotgun (WGS) entry which is preliminary data.</text>
</comment>
<evidence type="ECO:0000313" key="7">
    <source>
        <dbReference type="EMBL" id="KAH7326350.1"/>
    </source>
</evidence>
<gene>
    <name evidence="7" type="ORF">B0I35DRAFT_132422</name>
</gene>
<evidence type="ECO:0000259" key="6">
    <source>
        <dbReference type="PROSITE" id="PS50048"/>
    </source>
</evidence>
<accession>A0A8K0T4J1</accession>
<dbReference type="PANTHER" id="PTHR31845:SF10">
    <property type="entry name" value="ZN(II)2CYS6 TRANSCRIPTION FACTOR (EUROFUNG)"/>
    <property type="match status" value="1"/>
</dbReference>
<sequence>MEEESDSAGRPRSPQRRLRACVPCASAKARCHFQEANIPQHVCDRCQKLGIECTAKATKSVRRPRQIKPLDSRVAALEKELKDLKSLLCNPDASISSPAQASSVITADSSIHPAGIAGLSSSNSTASSADITHLAGGNTTANHAPEAGVCPLFDFTWLQANEVLRIFRDKYMPVFPFVLLRPDATMEQLVLTKPFTSRAIILVAAPLPIPRVRKIKEGVMSYLGQHLLVQDEMSLDILLGLLIVIAWYGTWIRESAITHLTYLALGYAHNLGLTRIPLSILQQMGLDNIPDDLRHSNLAAIISRTHSSEDQRALLGCYYLVSMNSAHFGRNNPMRSRYVDICSDSLGWARENETDFFAERNIRMMQIMEKIFDTFGSTNSGEPPKPYLTLLANHSRAIQLELDALLGTVNSEFDRLDAIYAPSKSPEIFVYLRKKFALEYNYLLMRLYEPATHLQKVSENNAAPDMLRPIYARNCLYAAKRFFDTLFALTSSEVIYETIVLMEHVTYMLVVTSRILLMDQPGWDLEHARATIDLLAVLDRLKERLLSIEVVCRHDAERFAHDVMGVPATPEEMQATGYGTEMAKKVSFLREWYDARTSGSTSAEWFAAGAGRDLLTELQAANGRTGGLAPGAASGGWLGGLFTEFAWDFDMTNAYDT</sequence>
<dbReference type="GO" id="GO:0008270">
    <property type="term" value="F:zinc ion binding"/>
    <property type="evidence" value="ECO:0007669"/>
    <property type="project" value="InterPro"/>
</dbReference>
<name>A0A8K0T4J1_9HYPO</name>
<dbReference type="PROSITE" id="PS00463">
    <property type="entry name" value="ZN2_CY6_FUNGAL_1"/>
    <property type="match status" value="1"/>
</dbReference>
<keyword evidence="4" id="KW-0804">Transcription</keyword>
<protein>
    <recommendedName>
        <fullName evidence="6">Zn(2)-C6 fungal-type domain-containing protein</fullName>
    </recommendedName>
</protein>